<sequence>MILFQQPPNLQWKLTLIQVELVVLALLIYQELSKIIMPRDRFNLIWHYLHLTDNQQPQETPDKLRKIRPMMTYLNDKFMNAYTPYGNVTVDESMVKFKGRLGFRQYLPSKPIKWGIKLWALAESTTGYLHRFQIYTGREEGVQGKGLSHRVVHELTNHLRFSNVRVFMDNFYSSPDLFTSLLNVGIYACGTVRSNRKGLPPQLLPKIVKLPKHEFKVAQKDDVMACCWQDTKPVMVLSSFHDPDAVGTVNRRSGNSQQQRVRVPKAIEDYQRHMKGVDLFDQMVGYYMPNHRSRKWWRRLFHHMQMSAAHNAYIIARDSNPEVIQREWPQFQDFVEDLAEDLIGNYKASRAAPLTNIENLPPVPREQHEIKSKLFIRHKKRKFVPKWLQQNVKKDGMISALPPAFTAKEERQLVERLTDMASNGYGYTRPELFNLATDWGITLHRNKQCDPQFAPSGILASSEETLM</sequence>
<dbReference type="Pfam" id="PF13843">
    <property type="entry name" value="DDE_Tnp_1_7"/>
    <property type="match status" value="1"/>
</dbReference>
<gene>
    <name evidence="2" type="ORF">MAR_026402</name>
</gene>
<evidence type="ECO:0000259" key="1">
    <source>
        <dbReference type="Pfam" id="PF13843"/>
    </source>
</evidence>
<proteinExistence type="predicted"/>
<feature type="domain" description="PiggyBac transposable element-derived protein" evidence="1">
    <location>
        <begin position="36"/>
        <end position="313"/>
    </location>
</feature>
<evidence type="ECO:0000313" key="2">
    <source>
        <dbReference type="EMBL" id="WAR12222.1"/>
    </source>
</evidence>
<dbReference type="PANTHER" id="PTHR46599">
    <property type="entry name" value="PIGGYBAC TRANSPOSABLE ELEMENT-DERIVED PROTEIN 4"/>
    <property type="match status" value="1"/>
</dbReference>
<dbReference type="EMBL" id="CP111019">
    <property type="protein sequence ID" value="WAR12222.1"/>
    <property type="molecule type" value="Genomic_DNA"/>
</dbReference>
<name>A0ABY7ETI4_MYAAR</name>
<dbReference type="PANTHER" id="PTHR46599:SF3">
    <property type="entry name" value="PIGGYBAC TRANSPOSABLE ELEMENT-DERIVED PROTEIN 4"/>
    <property type="match status" value="1"/>
</dbReference>
<protein>
    <submittedName>
        <fullName evidence="2">PGBD4-like protein</fullName>
    </submittedName>
</protein>
<keyword evidence="3" id="KW-1185">Reference proteome</keyword>
<accession>A0ABY7ETI4</accession>
<dbReference type="Proteomes" id="UP001164746">
    <property type="component" value="Chromosome 8"/>
</dbReference>
<reference evidence="2" key="1">
    <citation type="submission" date="2022-11" db="EMBL/GenBank/DDBJ databases">
        <title>Centuries of genome instability and evolution in soft-shell clam transmissible cancer (bioRxiv).</title>
        <authorList>
            <person name="Hart S.F.M."/>
            <person name="Yonemitsu M.A."/>
            <person name="Giersch R.M."/>
            <person name="Beal B.F."/>
            <person name="Arriagada G."/>
            <person name="Davis B.W."/>
            <person name="Ostrander E.A."/>
            <person name="Goff S.P."/>
            <person name="Metzger M.J."/>
        </authorList>
    </citation>
    <scope>NUCLEOTIDE SEQUENCE</scope>
    <source>
        <strain evidence="2">MELC-2E11</strain>
        <tissue evidence="2">Siphon/mantle</tissue>
    </source>
</reference>
<dbReference type="InterPro" id="IPR029526">
    <property type="entry name" value="PGBD"/>
</dbReference>
<evidence type="ECO:0000313" key="3">
    <source>
        <dbReference type="Proteomes" id="UP001164746"/>
    </source>
</evidence>
<organism evidence="2 3">
    <name type="scientific">Mya arenaria</name>
    <name type="common">Soft-shell clam</name>
    <dbReference type="NCBI Taxonomy" id="6604"/>
    <lineage>
        <taxon>Eukaryota</taxon>
        <taxon>Metazoa</taxon>
        <taxon>Spiralia</taxon>
        <taxon>Lophotrochozoa</taxon>
        <taxon>Mollusca</taxon>
        <taxon>Bivalvia</taxon>
        <taxon>Autobranchia</taxon>
        <taxon>Heteroconchia</taxon>
        <taxon>Euheterodonta</taxon>
        <taxon>Imparidentia</taxon>
        <taxon>Neoheterodontei</taxon>
        <taxon>Myida</taxon>
        <taxon>Myoidea</taxon>
        <taxon>Myidae</taxon>
        <taxon>Mya</taxon>
    </lineage>
</organism>